<protein>
    <recommendedName>
        <fullName evidence="3">EF-hand domain-containing protein</fullName>
    </recommendedName>
</protein>
<gene>
    <name evidence="1" type="ORF">GSPATT00015477001</name>
</gene>
<accession>A0DC33</accession>
<sequence>MKRKPTLNAEYQDLVQQAKSMFNLSQEEMNEIIIEVKKFDPKGTGYVGKHEVDDVLRGNRLNFYQDLKLLNNDKLINKFNEELKIMNAKFLDLKQICDLYCKLKQYQQQLNEEETITQEYIDAFCALGGQLDKSGYVLKSTIIDTIRKEFELNFDLDLILGEHGTQLDFDEFCQLFENAGDDAKSLLTSISLSKRNQNDFVVRYKDFEKWEKQVI</sequence>
<dbReference type="STRING" id="5888.A0DC33"/>
<dbReference type="HOGENOM" id="CLU_089504_0_0_1"/>
<dbReference type="SUPFAM" id="SSF47473">
    <property type="entry name" value="EF-hand"/>
    <property type="match status" value="1"/>
</dbReference>
<reference evidence="1 2" key="1">
    <citation type="journal article" date="2006" name="Nature">
        <title>Global trends of whole-genome duplications revealed by the ciliate Paramecium tetraurelia.</title>
        <authorList>
            <consortium name="Genoscope"/>
            <person name="Aury J.-M."/>
            <person name="Jaillon O."/>
            <person name="Duret L."/>
            <person name="Noel B."/>
            <person name="Jubin C."/>
            <person name="Porcel B.M."/>
            <person name="Segurens B."/>
            <person name="Daubin V."/>
            <person name="Anthouard V."/>
            <person name="Aiach N."/>
            <person name="Arnaiz O."/>
            <person name="Billaut A."/>
            <person name="Beisson J."/>
            <person name="Blanc I."/>
            <person name="Bouhouche K."/>
            <person name="Camara F."/>
            <person name="Duharcourt S."/>
            <person name="Guigo R."/>
            <person name="Gogendeau D."/>
            <person name="Katinka M."/>
            <person name="Keller A.-M."/>
            <person name="Kissmehl R."/>
            <person name="Klotz C."/>
            <person name="Koll F."/>
            <person name="Le Moue A."/>
            <person name="Lepere C."/>
            <person name="Malinsky S."/>
            <person name="Nowacki M."/>
            <person name="Nowak J.K."/>
            <person name="Plattner H."/>
            <person name="Poulain J."/>
            <person name="Ruiz F."/>
            <person name="Serrano V."/>
            <person name="Zagulski M."/>
            <person name="Dessen P."/>
            <person name="Betermier M."/>
            <person name="Weissenbach J."/>
            <person name="Scarpelli C."/>
            <person name="Schachter V."/>
            <person name="Sperling L."/>
            <person name="Meyer E."/>
            <person name="Cohen J."/>
            <person name="Wincker P."/>
        </authorList>
    </citation>
    <scope>NUCLEOTIDE SEQUENCE [LARGE SCALE GENOMIC DNA]</scope>
    <source>
        <strain evidence="1 2">Stock d4-2</strain>
    </source>
</reference>
<dbReference type="InParanoid" id="A0DC33"/>
<organism evidence="1 2">
    <name type="scientific">Paramecium tetraurelia</name>
    <dbReference type="NCBI Taxonomy" id="5888"/>
    <lineage>
        <taxon>Eukaryota</taxon>
        <taxon>Sar</taxon>
        <taxon>Alveolata</taxon>
        <taxon>Ciliophora</taxon>
        <taxon>Intramacronucleata</taxon>
        <taxon>Oligohymenophorea</taxon>
        <taxon>Peniculida</taxon>
        <taxon>Parameciidae</taxon>
        <taxon>Paramecium</taxon>
    </lineage>
</organism>
<dbReference type="KEGG" id="ptm:GSPATT00015477001"/>
<name>A0DC33_PARTE</name>
<evidence type="ECO:0000313" key="2">
    <source>
        <dbReference type="Proteomes" id="UP000000600"/>
    </source>
</evidence>
<evidence type="ECO:0000313" key="1">
    <source>
        <dbReference type="EMBL" id="CAK80600.1"/>
    </source>
</evidence>
<dbReference type="Proteomes" id="UP000000600">
    <property type="component" value="Unassembled WGS sequence"/>
</dbReference>
<keyword evidence="2" id="KW-1185">Reference proteome</keyword>
<dbReference type="RefSeq" id="XP_001447997.1">
    <property type="nucleotide sequence ID" value="XM_001447960.1"/>
</dbReference>
<dbReference type="GeneID" id="5033782"/>
<dbReference type="OMA" id="IVRYKDF"/>
<proteinExistence type="predicted"/>
<evidence type="ECO:0008006" key="3">
    <source>
        <dbReference type="Google" id="ProtNLM"/>
    </source>
</evidence>
<dbReference type="AlphaFoldDB" id="A0DC33"/>
<dbReference type="EMBL" id="CT868374">
    <property type="protein sequence ID" value="CAK80600.1"/>
    <property type="molecule type" value="Genomic_DNA"/>
</dbReference>
<dbReference type="OrthoDB" id="26525at2759"/>
<dbReference type="InterPro" id="IPR011992">
    <property type="entry name" value="EF-hand-dom_pair"/>
</dbReference>